<keyword evidence="1" id="KW-0175">Coiled coil</keyword>
<name>A0A6L2LJL9_TANCI</name>
<feature type="coiled-coil region" evidence="1">
    <location>
        <begin position="78"/>
        <end position="133"/>
    </location>
</feature>
<organism evidence="2">
    <name type="scientific">Tanacetum cinerariifolium</name>
    <name type="common">Dalmatian daisy</name>
    <name type="synonym">Chrysanthemum cinerariifolium</name>
    <dbReference type="NCBI Taxonomy" id="118510"/>
    <lineage>
        <taxon>Eukaryota</taxon>
        <taxon>Viridiplantae</taxon>
        <taxon>Streptophyta</taxon>
        <taxon>Embryophyta</taxon>
        <taxon>Tracheophyta</taxon>
        <taxon>Spermatophyta</taxon>
        <taxon>Magnoliopsida</taxon>
        <taxon>eudicotyledons</taxon>
        <taxon>Gunneridae</taxon>
        <taxon>Pentapetalae</taxon>
        <taxon>asterids</taxon>
        <taxon>campanulids</taxon>
        <taxon>Asterales</taxon>
        <taxon>Asteraceae</taxon>
        <taxon>Asteroideae</taxon>
        <taxon>Anthemideae</taxon>
        <taxon>Anthemidinae</taxon>
        <taxon>Tanacetum</taxon>
    </lineage>
</organism>
<keyword evidence="2" id="KW-0670">Pyruvate</keyword>
<dbReference type="AlphaFoldDB" id="A0A6L2LJL9"/>
<protein>
    <submittedName>
        <fullName evidence="2">Pyruvate, phosphate dikinase regulatory protein, chloroplastic</fullName>
    </submittedName>
</protein>
<comment type="caution">
    <text evidence="2">The sequence shown here is derived from an EMBL/GenBank/DDBJ whole genome shotgun (WGS) entry which is preliminary data.</text>
</comment>
<reference evidence="2" key="1">
    <citation type="journal article" date="2019" name="Sci. Rep.">
        <title>Draft genome of Tanacetum cinerariifolium, the natural source of mosquito coil.</title>
        <authorList>
            <person name="Yamashiro T."/>
            <person name="Shiraishi A."/>
            <person name="Satake H."/>
            <person name="Nakayama K."/>
        </authorList>
    </citation>
    <scope>NUCLEOTIDE SEQUENCE</scope>
</reference>
<dbReference type="EMBL" id="BKCJ010004389">
    <property type="protein sequence ID" value="GEU60752.1"/>
    <property type="molecule type" value="Genomic_DNA"/>
</dbReference>
<gene>
    <name evidence="2" type="ORF">Tci_032730</name>
</gene>
<sequence length="395" mass="45238">MNVGTILDDNLDVIEQQGKCSSPGNDTDAEGAKISKNGLDDDLTIAKSSQDKDKTQVQLSNNGLFKNDHELEKPNENNKALKEANGLLTKELKMYKEKLQAKNKDHENVVCNMDKSTETLRLLTNEQRAYQNNIRKSGLGYKGPCVLSQANAKIPKLYSAYEHRDKNIQLHVFDSEKTLEDAEKIQRSKVETNQRDEGKVKVNFVDIETKSIELEHRVASLLRENEHLKLVYKNSFDSIKKLRGKNICENAKCDLQTKIVELAKVLTQKIKDFDDVKLKLSNRTAKFEAYFEKLENKKVVLEQELARKFDDSKAKKDQFLKEINHLSTQLENLKGKSVETKFDKPLSLEKPPFDKVLINSQISKSWFTPKVVVQKDFSKSVTAHSLYLKMKKISF</sequence>
<feature type="coiled-coil region" evidence="1">
    <location>
        <begin position="291"/>
        <end position="336"/>
    </location>
</feature>
<accession>A0A6L2LJL9</accession>
<evidence type="ECO:0000256" key="1">
    <source>
        <dbReference type="SAM" id="Coils"/>
    </source>
</evidence>
<evidence type="ECO:0000313" key="2">
    <source>
        <dbReference type="EMBL" id="GEU60752.1"/>
    </source>
</evidence>
<proteinExistence type="predicted"/>